<evidence type="ECO:0000256" key="4">
    <source>
        <dbReference type="ARBA" id="ARBA00037164"/>
    </source>
</evidence>
<dbReference type="RefSeq" id="WP_076614640.1">
    <property type="nucleotide sequence ID" value="NZ_CP019323.1"/>
</dbReference>
<keyword evidence="5" id="KW-0597">Phosphoprotein</keyword>
<evidence type="ECO:0000256" key="1">
    <source>
        <dbReference type="ARBA" id="ARBA00022490"/>
    </source>
</evidence>
<evidence type="ECO:0000256" key="5">
    <source>
        <dbReference type="PROSITE-ProRule" id="PRU00169"/>
    </source>
</evidence>
<organism evidence="8 9">
    <name type="scientific">Companilactobacillus allii</name>
    <dbReference type="NCBI Taxonomy" id="1847728"/>
    <lineage>
        <taxon>Bacteria</taxon>
        <taxon>Bacillati</taxon>
        <taxon>Bacillota</taxon>
        <taxon>Bacilli</taxon>
        <taxon>Lactobacillales</taxon>
        <taxon>Lactobacillaceae</taxon>
        <taxon>Companilactobacillus</taxon>
    </lineage>
</organism>
<feature type="modified residue" description="4-aspartylphosphate" evidence="5">
    <location>
        <position position="59"/>
    </location>
</feature>
<comment type="function">
    <text evidence="4">Required for high-level post-exponential phase expression of a series of secreted proteins.</text>
</comment>
<dbReference type="PANTHER" id="PTHR37299:SF3">
    <property type="entry name" value="STAGE 0 SPORULATION PROTEIN A HOMOLOG"/>
    <property type="match status" value="1"/>
</dbReference>
<keyword evidence="3" id="KW-0010">Activator</keyword>
<dbReference type="InterPro" id="IPR011006">
    <property type="entry name" value="CheY-like_superfamily"/>
</dbReference>
<protein>
    <submittedName>
        <fullName evidence="8">DNA-binding response regulator</fullName>
    </submittedName>
</protein>
<dbReference type="Gene3D" id="2.40.50.1020">
    <property type="entry name" value="LytTr DNA-binding domain"/>
    <property type="match status" value="1"/>
</dbReference>
<dbReference type="InterPro" id="IPR007492">
    <property type="entry name" value="LytTR_DNA-bd_dom"/>
</dbReference>
<dbReference type="GO" id="GO:0000156">
    <property type="term" value="F:phosphorelay response regulator activity"/>
    <property type="evidence" value="ECO:0007669"/>
    <property type="project" value="InterPro"/>
</dbReference>
<dbReference type="PANTHER" id="PTHR37299">
    <property type="entry name" value="TRANSCRIPTIONAL REGULATOR-RELATED"/>
    <property type="match status" value="1"/>
</dbReference>
<dbReference type="EMBL" id="CP019323">
    <property type="protein sequence ID" value="APX72137.1"/>
    <property type="molecule type" value="Genomic_DNA"/>
</dbReference>
<dbReference type="OrthoDB" id="9809318at2"/>
<dbReference type="CDD" id="cd17533">
    <property type="entry name" value="REC_LytTR_AgrA-like"/>
    <property type="match status" value="1"/>
</dbReference>
<evidence type="ECO:0000259" key="7">
    <source>
        <dbReference type="PROSITE" id="PS50930"/>
    </source>
</evidence>
<keyword evidence="2" id="KW-0902">Two-component regulatory system</keyword>
<evidence type="ECO:0000259" key="6">
    <source>
        <dbReference type="PROSITE" id="PS50110"/>
    </source>
</evidence>
<dbReference type="SMART" id="SM00448">
    <property type="entry name" value="REC"/>
    <property type="match status" value="1"/>
</dbReference>
<dbReference type="InterPro" id="IPR001789">
    <property type="entry name" value="Sig_transdc_resp-reg_receiver"/>
</dbReference>
<keyword evidence="8" id="KW-0238">DNA-binding</keyword>
<dbReference type="SUPFAM" id="SSF52172">
    <property type="entry name" value="CheY-like"/>
    <property type="match status" value="1"/>
</dbReference>
<gene>
    <name evidence="8" type="ORF">BTM29_05995</name>
</gene>
<dbReference type="PROSITE" id="PS50930">
    <property type="entry name" value="HTH_LYTTR"/>
    <property type="match status" value="1"/>
</dbReference>
<feature type="domain" description="Response regulatory" evidence="6">
    <location>
        <begin position="3"/>
        <end position="126"/>
    </location>
</feature>
<dbReference type="InterPro" id="IPR046947">
    <property type="entry name" value="LytR-like"/>
</dbReference>
<sequence>MLPIYLLEDDEVQRNNYSEFINNSIMINASDMELKLATDTTEELFNSCKNETKGLFFLDMEIAANEIAGLEAAEKIKQAMPLAQIVFITTHDELTLITLERRIAPLDYIIKNKGMDSIKKSINNDIALAQHYFENFVHHSRNLLNYKIGSRFFSVLMDDVIMLFTETTSPGRVTFITKNQRGSFMESLNSLETKYPNLFRCDRSYLVNLDNAKAYDSKSRILTFIDHSTCKVSFRKSRELMNSLEKKLK</sequence>
<dbReference type="GO" id="GO:0003677">
    <property type="term" value="F:DNA binding"/>
    <property type="evidence" value="ECO:0007669"/>
    <property type="project" value="UniProtKB-KW"/>
</dbReference>
<keyword evidence="1" id="KW-0963">Cytoplasm</keyword>
<dbReference type="Gene3D" id="3.40.50.2300">
    <property type="match status" value="1"/>
</dbReference>
<dbReference type="Pfam" id="PF04397">
    <property type="entry name" value="LytTR"/>
    <property type="match status" value="1"/>
</dbReference>
<evidence type="ECO:0000256" key="3">
    <source>
        <dbReference type="ARBA" id="ARBA00023159"/>
    </source>
</evidence>
<dbReference type="AlphaFoldDB" id="A0A1P8Q2U0"/>
<feature type="domain" description="HTH LytTR-type" evidence="7">
    <location>
        <begin position="144"/>
        <end position="246"/>
    </location>
</feature>
<dbReference type="KEGG" id="lalw:BTM29_05995"/>
<evidence type="ECO:0000256" key="2">
    <source>
        <dbReference type="ARBA" id="ARBA00023012"/>
    </source>
</evidence>
<evidence type="ECO:0000313" key="8">
    <source>
        <dbReference type="EMBL" id="APX72137.1"/>
    </source>
</evidence>
<name>A0A1P8Q2U0_9LACO</name>
<dbReference type="STRING" id="1847728.BTM29_05995"/>
<dbReference type="SMART" id="SM00850">
    <property type="entry name" value="LytTR"/>
    <property type="match status" value="1"/>
</dbReference>
<dbReference type="PROSITE" id="PS50110">
    <property type="entry name" value="RESPONSE_REGULATORY"/>
    <property type="match status" value="1"/>
</dbReference>
<evidence type="ECO:0000313" key="9">
    <source>
        <dbReference type="Proteomes" id="UP000187499"/>
    </source>
</evidence>
<accession>A0A1P8Q2U0</accession>
<reference evidence="9" key="1">
    <citation type="submission" date="2016-12" db="EMBL/GenBank/DDBJ databases">
        <authorList>
            <person name="Jung M.Y."/>
            <person name="Lee S.H."/>
        </authorList>
    </citation>
    <scope>NUCLEOTIDE SEQUENCE [LARGE SCALE GENOMIC DNA]</scope>
    <source>
        <strain evidence="9">WiKim39</strain>
    </source>
</reference>
<dbReference type="Proteomes" id="UP000187499">
    <property type="component" value="Chromosome"/>
</dbReference>
<proteinExistence type="predicted"/>
<keyword evidence="9" id="KW-1185">Reference proteome</keyword>
<dbReference type="Pfam" id="PF00072">
    <property type="entry name" value="Response_reg"/>
    <property type="match status" value="1"/>
</dbReference>